<evidence type="ECO:0000313" key="9">
    <source>
        <dbReference type="EMBL" id="QDO99174.1"/>
    </source>
</evidence>
<feature type="transmembrane region" description="Helical" evidence="7">
    <location>
        <begin position="364"/>
        <end position="387"/>
    </location>
</feature>
<name>A0A516H5V1_9PROT</name>
<dbReference type="Pfam" id="PF06808">
    <property type="entry name" value="DctM"/>
    <property type="match status" value="1"/>
</dbReference>
<feature type="transmembrane region" description="Helical" evidence="7">
    <location>
        <begin position="6"/>
        <end position="39"/>
    </location>
</feature>
<evidence type="ECO:0000256" key="2">
    <source>
        <dbReference type="ARBA" id="ARBA00022475"/>
    </source>
</evidence>
<keyword evidence="2" id="KW-1003">Cell membrane</keyword>
<dbReference type="PANTHER" id="PTHR33362">
    <property type="entry name" value="SIALIC ACID TRAP TRANSPORTER PERMEASE PROTEIN SIAT-RELATED"/>
    <property type="match status" value="1"/>
</dbReference>
<feature type="transmembrane region" description="Helical" evidence="7">
    <location>
        <begin position="100"/>
        <end position="129"/>
    </location>
</feature>
<feature type="transmembrane region" description="Helical" evidence="7">
    <location>
        <begin position="60"/>
        <end position="80"/>
    </location>
</feature>
<feature type="transmembrane region" description="Helical" evidence="7">
    <location>
        <begin position="340"/>
        <end position="358"/>
    </location>
</feature>
<comment type="subcellular location">
    <subcellularLocation>
        <location evidence="1 7">Cell inner membrane</location>
        <topology evidence="1 7">Multi-pass membrane protein</topology>
    </subcellularLocation>
</comment>
<feature type="transmembrane region" description="Helical" evidence="7">
    <location>
        <begin position="399"/>
        <end position="427"/>
    </location>
</feature>
<dbReference type="GO" id="GO:0022857">
    <property type="term" value="F:transmembrane transporter activity"/>
    <property type="evidence" value="ECO:0007669"/>
    <property type="project" value="UniProtKB-UniRule"/>
</dbReference>
<keyword evidence="6 7" id="KW-0472">Membrane</keyword>
<evidence type="ECO:0000256" key="3">
    <source>
        <dbReference type="ARBA" id="ARBA00022519"/>
    </source>
</evidence>
<feature type="transmembrane region" description="Helical" evidence="7">
    <location>
        <begin position="249"/>
        <end position="267"/>
    </location>
</feature>
<gene>
    <name evidence="9" type="ORF">FNB15_18680</name>
</gene>
<keyword evidence="4 7" id="KW-0812">Transmembrane</keyword>
<evidence type="ECO:0000256" key="6">
    <source>
        <dbReference type="ARBA" id="ARBA00023136"/>
    </source>
</evidence>
<keyword evidence="5 7" id="KW-1133">Transmembrane helix</keyword>
<feature type="transmembrane region" description="Helical" evidence="7">
    <location>
        <begin position="180"/>
        <end position="202"/>
    </location>
</feature>
<reference evidence="9 10" key="1">
    <citation type="submission" date="2019-07" db="EMBL/GenBank/DDBJ databases">
        <title>Genome sequencing for Ferrovibrio sp. K5.</title>
        <authorList>
            <person name="Park S.-J."/>
        </authorList>
    </citation>
    <scope>NUCLEOTIDE SEQUENCE [LARGE SCALE GENOMIC DNA]</scope>
    <source>
        <strain evidence="9 10">K5</strain>
    </source>
</reference>
<evidence type="ECO:0000256" key="7">
    <source>
        <dbReference type="RuleBase" id="RU369079"/>
    </source>
</evidence>
<comment type="function">
    <text evidence="7">Part of the tripartite ATP-independent periplasmic (TRAP) transport system.</text>
</comment>
<protein>
    <recommendedName>
        <fullName evidence="7">TRAP transporter large permease protein</fullName>
    </recommendedName>
</protein>
<dbReference type="GO" id="GO:0005886">
    <property type="term" value="C:plasma membrane"/>
    <property type="evidence" value="ECO:0007669"/>
    <property type="project" value="UniProtKB-SubCell"/>
</dbReference>
<proteinExistence type="inferred from homology"/>
<comment type="similarity">
    <text evidence="7">Belongs to the TRAP transporter large permease family.</text>
</comment>
<keyword evidence="3 7" id="KW-0997">Cell inner membrane</keyword>
<comment type="subunit">
    <text evidence="7">The complex comprises the extracytoplasmic solute receptor protein and the two transmembrane proteins.</text>
</comment>
<dbReference type="OrthoDB" id="9790209at2"/>
<dbReference type="PANTHER" id="PTHR33362:SF5">
    <property type="entry name" value="C4-DICARBOXYLATE TRAP TRANSPORTER LARGE PERMEASE PROTEIN DCTM"/>
    <property type="match status" value="1"/>
</dbReference>
<evidence type="ECO:0000313" key="10">
    <source>
        <dbReference type="Proteomes" id="UP000317496"/>
    </source>
</evidence>
<feature type="transmembrane region" description="Helical" evidence="7">
    <location>
        <begin position="223"/>
        <end position="243"/>
    </location>
</feature>
<dbReference type="Proteomes" id="UP000317496">
    <property type="component" value="Chromosome"/>
</dbReference>
<evidence type="ECO:0000256" key="4">
    <source>
        <dbReference type="ARBA" id="ARBA00022692"/>
    </source>
</evidence>
<evidence type="ECO:0000256" key="1">
    <source>
        <dbReference type="ARBA" id="ARBA00004429"/>
    </source>
</evidence>
<keyword evidence="10" id="KW-1185">Reference proteome</keyword>
<dbReference type="InterPro" id="IPR004681">
    <property type="entry name" value="TRAP_DctM"/>
</dbReference>
<keyword evidence="7" id="KW-0813">Transport</keyword>
<dbReference type="EMBL" id="CP041636">
    <property type="protein sequence ID" value="QDO99174.1"/>
    <property type="molecule type" value="Genomic_DNA"/>
</dbReference>
<feature type="transmembrane region" description="Helical" evidence="7">
    <location>
        <begin position="311"/>
        <end position="333"/>
    </location>
</feature>
<dbReference type="KEGG" id="fer:FNB15_18680"/>
<dbReference type="InterPro" id="IPR010656">
    <property type="entry name" value="DctM"/>
</dbReference>
<dbReference type="NCBIfam" id="TIGR00786">
    <property type="entry name" value="dctM"/>
    <property type="match status" value="1"/>
</dbReference>
<dbReference type="AlphaFoldDB" id="A0A516H5V1"/>
<evidence type="ECO:0000259" key="8">
    <source>
        <dbReference type="Pfam" id="PF06808"/>
    </source>
</evidence>
<feature type="transmembrane region" description="Helical" evidence="7">
    <location>
        <begin position="279"/>
        <end position="299"/>
    </location>
</feature>
<accession>A0A516H5V1</accession>
<dbReference type="RefSeq" id="WP_144258170.1">
    <property type="nucleotide sequence ID" value="NZ_CP041636.1"/>
</dbReference>
<sequence length="432" mass="45852">MTAAWLGVIGFGAVLVLMFVQVPVAVAMGVVGAVGFLWLQGWDGLAYVMGSSPFESVIPYSLSTVPLFVMMGVFATYAGLSRQLYDAAYAFLGHYRGGLALATIGACAAFGSICGSAIATAATMCRVALPEMRRRGYADSLASATIAAGGTLGILIPPSIILLIYALLTEQSLGKLYVAALLPGVLGTVLYMLAIAVATRLNPAIGPAGERMSWPQRRRTLKTVWPVFLLFAIVIGGMFIGVFSPNEAASVGAVGALLFAVLSRSMTLGRFRDSLRETAATSAMIFLILIGAGLFNFFLEVTNAPQFVVQQIQALNLSPVLFLILLTGFYVILGALMDDLAMMLLTLPFVFPLVQALGIDPIWFGIYMVTIIEIGMIVPPVGMNLFVIQGVGNVRLETVIRGILPFVVADLVRVALLIGFPAIALWLPGLMD</sequence>
<organism evidence="9 10">
    <name type="scientific">Ferrovibrio terrae</name>
    <dbReference type="NCBI Taxonomy" id="2594003"/>
    <lineage>
        <taxon>Bacteria</taxon>
        <taxon>Pseudomonadati</taxon>
        <taxon>Pseudomonadota</taxon>
        <taxon>Alphaproteobacteria</taxon>
        <taxon>Rhodospirillales</taxon>
        <taxon>Rhodospirillaceae</taxon>
        <taxon>Ferrovibrio</taxon>
    </lineage>
</organism>
<evidence type="ECO:0000256" key="5">
    <source>
        <dbReference type="ARBA" id="ARBA00022989"/>
    </source>
</evidence>
<feature type="domain" description="TRAP C4-dicarboxylate transport system permease DctM subunit" evidence="8">
    <location>
        <begin position="11"/>
        <end position="423"/>
    </location>
</feature>
<feature type="transmembrane region" description="Helical" evidence="7">
    <location>
        <begin position="141"/>
        <end position="168"/>
    </location>
</feature>
<dbReference type="PIRSF" id="PIRSF006066">
    <property type="entry name" value="HI0050"/>
    <property type="match status" value="1"/>
</dbReference>